<protein>
    <recommendedName>
        <fullName evidence="5">Glycoside hydrolase</fullName>
    </recommendedName>
</protein>
<accession>A0A1Y2D2N9</accession>
<evidence type="ECO:0000313" key="3">
    <source>
        <dbReference type="EMBL" id="ORY53467.1"/>
    </source>
</evidence>
<dbReference type="OrthoDB" id="2139099at2759"/>
<feature type="compositionally biased region" description="Low complexity" evidence="1">
    <location>
        <begin position="483"/>
        <end position="502"/>
    </location>
</feature>
<dbReference type="AlphaFoldDB" id="A0A1Y2D2N9"/>
<feature type="chain" id="PRO_5012892304" description="Glycoside hydrolase" evidence="2">
    <location>
        <begin position="21"/>
        <end position="738"/>
    </location>
</feature>
<dbReference type="EMBL" id="MCGO01000001">
    <property type="protein sequence ID" value="ORY53467.1"/>
    <property type="molecule type" value="Genomic_DNA"/>
</dbReference>
<keyword evidence="2" id="KW-0732">Signal</keyword>
<evidence type="ECO:0008006" key="5">
    <source>
        <dbReference type="Google" id="ProtNLM"/>
    </source>
</evidence>
<dbReference type="InterPro" id="IPR021986">
    <property type="entry name" value="Spherulin4"/>
</dbReference>
<proteinExistence type="predicted"/>
<reference evidence="3 4" key="1">
    <citation type="submission" date="2016-07" db="EMBL/GenBank/DDBJ databases">
        <title>Pervasive Adenine N6-methylation of Active Genes in Fungi.</title>
        <authorList>
            <consortium name="DOE Joint Genome Institute"/>
            <person name="Mondo S.J."/>
            <person name="Dannebaum R.O."/>
            <person name="Kuo R.C."/>
            <person name="Labutti K."/>
            <person name="Haridas S."/>
            <person name="Kuo A."/>
            <person name="Salamov A."/>
            <person name="Ahrendt S.R."/>
            <person name="Lipzen A."/>
            <person name="Sullivan W."/>
            <person name="Andreopoulos W.B."/>
            <person name="Clum A."/>
            <person name="Lindquist E."/>
            <person name="Daum C."/>
            <person name="Ramamoorthy G.K."/>
            <person name="Gryganskyi A."/>
            <person name="Culley D."/>
            <person name="Magnuson J.K."/>
            <person name="James T.Y."/>
            <person name="O'Malley M.A."/>
            <person name="Stajich J.E."/>
            <person name="Spatafora J.W."/>
            <person name="Visel A."/>
            <person name="Grigoriev I.V."/>
        </authorList>
    </citation>
    <scope>NUCLEOTIDE SEQUENCE [LARGE SCALE GENOMIC DNA]</scope>
    <source>
        <strain evidence="3 4">JEL800</strain>
    </source>
</reference>
<dbReference type="Pfam" id="PF12138">
    <property type="entry name" value="Spherulin4"/>
    <property type="match status" value="3"/>
</dbReference>
<evidence type="ECO:0000313" key="4">
    <source>
        <dbReference type="Proteomes" id="UP000193642"/>
    </source>
</evidence>
<name>A0A1Y2D2N9_9FUNG</name>
<dbReference type="STRING" id="329046.A0A1Y2D2N9"/>
<dbReference type="Proteomes" id="UP000193642">
    <property type="component" value="Unassembled WGS sequence"/>
</dbReference>
<evidence type="ECO:0000256" key="1">
    <source>
        <dbReference type="SAM" id="MobiDB-lite"/>
    </source>
</evidence>
<organism evidence="3 4">
    <name type="scientific">Rhizoclosmatium globosum</name>
    <dbReference type="NCBI Taxonomy" id="329046"/>
    <lineage>
        <taxon>Eukaryota</taxon>
        <taxon>Fungi</taxon>
        <taxon>Fungi incertae sedis</taxon>
        <taxon>Chytridiomycota</taxon>
        <taxon>Chytridiomycota incertae sedis</taxon>
        <taxon>Chytridiomycetes</taxon>
        <taxon>Chytridiales</taxon>
        <taxon>Chytriomycetaceae</taxon>
        <taxon>Rhizoclosmatium</taxon>
    </lineage>
</organism>
<gene>
    <name evidence="3" type="ORF">BCR33DRAFT_710888</name>
</gene>
<comment type="caution">
    <text evidence="3">The sequence shown here is derived from an EMBL/GenBank/DDBJ whole genome shotgun (WGS) entry which is preliminary data.</text>
</comment>
<feature type="signal peptide" evidence="2">
    <location>
        <begin position="1"/>
        <end position="20"/>
    </location>
</feature>
<dbReference type="PANTHER" id="PTHR35040:SF9">
    <property type="entry name" value="4-LIKE CELL SURFACE PROTEIN, PUTATIVE (AFU_ORTHOLOGUE AFUA_4G14080)-RELATED"/>
    <property type="match status" value="1"/>
</dbReference>
<sequence>MHLSLAFVIAAAFNAISVLALFSSAQESTSLKLIVPAYFDSHSLNWVSVANKAKHSNVKSLIFSPSHGPGSTKDDSYAAVRAAVGYSNITVYGFVDTQSGKKALSDVQSELQLYIDWYKVDGIYLDNVSGVAADLSYYADVSNSIRKQLLKVVINPRKYPDEAYVTISDILVAYEGTLDNYATLNVPSWARTYKASKFAYIFYSAQGVSSLNDAKTIAASNNVGNLYVTDGDNSYNTLPTYFDIESPPSQSSPLIYAKSKAVVAASPSYNVTVPAFFYPNGSWTEAINQSKHANVRTLIITPWLPGGKDAVYVQYIQQARANGIKVLGLVDTGYGARALTAVKADIGLYNQYYTIDGFYLASAAIDNANLAYYQSLSSYIKGLPQNQIYLGAGSYPLVEGYMAVADVVLAFSNTFAAYQTLVVPAWASKYSPSQFAHFVYSTPASQLNTALGLVATNRAGNVYITDFDGSFTTLPSYFNLESPAAPASSTTTTTTTTTTTKPTPTPVDPKTLSVVIPAYFYPGSIWDDAINTTKHSTVKTLIMNPGSGPGTSLDPVYAAYVNKTQKAGIKVLGYTATTYHAKNISTVRAEIDAYYKWYNVDGIFLDEASSDDASLSYYQNVSSYIRSKQGRGNYIVVNPGVYPTEGYINVADLILSAETTFAKYSSLVIPSWVSKYASSRFYHIVHTAPTVANLNTALAYAASYNVKNVYVTEKPGSLPTDNPYNSTPIYFNVESPPA</sequence>
<dbReference type="PANTHER" id="PTHR35040">
    <property type="match status" value="1"/>
</dbReference>
<evidence type="ECO:0000256" key="2">
    <source>
        <dbReference type="SAM" id="SignalP"/>
    </source>
</evidence>
<keyword evidence="4" id="KW-1185">Reference proteome</keyword>
<feature type="region of interest" description="Disordered" evidence="1">
    <location>
        <begin position="483"/>
        <end position="506"/>
    </location>
</feature>